<dbReference type="EMBL" id="CM004466">
    <property type="protein sequence ID" value="OCU01282.1"/>
    <property type="molecule type" value="Genomic_DNA"/>
</dbReference>
<evidence type="ECO:0000256" key="1">
    <source>
        <dbReference type="SAM" id="Phobius"/>
    </source>
</evidence>
<keyword evidence="1" id="KW-0472">Membrane</keyword>
<accession>A0A974I4Z6</accession>
<dbReference type="Proteomes" id="UP000694892">
    <property type="component" value="Chromosome 1L"/>
</dbReference>
<protein>
    <submittedName>
        <fullName evidence="2">Uncharacterized protein</fullName>
    </submittedName>
</protein>
<proteinExistence type="predicted"/>
<feature type="transmembrane region" description="Helical" evidence="1">
    <location>
        <begin position="41"/>
        <end position="65"/>
    </location>
</feature>
<keyword evidence="1" id="KW-1133">Transmembrane helix</keyword>
<organism evidence="2 3">
    <name type="scientific">Xenopus laevis</name>
    <name type="common">African clawed frog</name>
    <dbReference type="NCBI Taxonomy" id="8355"/>
    <lineage>
        <taxon>Eukaryota</taxon>
        <taxon>Metazoa</taxon>
        <taxon>Chordata</taxon>
        <taxon>Craniata</taxon>
        <taxon>Vertebrata</taxon>
        <taxon>Euteleostomi</taxon>
        <taxon>Amphibia</taxon>
        <taxon>Batrachia</taxon>
        <taxon>Anura</taxon>
        <taxon>Pipoidea</taxon>
        <taxon>Pipidae</taxon>
        <taxon>Xenopodinae</taxon>
        <taxon>Xenopus</taxon>
        <taxon>Xenopus</taxon>
    </lineage>
</organism>
<keyword evidence="1" id="KW-0812">Transmembrane</keyword>
<sequence>MVFHCRPKASEAQTDLNTMPTEVQVEYIDINCSKEDDDESLWTTAVTFISLFLLSTFYSATITLVKVKWFISRILQFEMHDEKHFITVLDSTTQ</sequence>
<name>A0A974I4Z6_XENLA</name>
<evidence type="ECO:0000313" key="3">
    <source>
        <dbReference type="Proteomes" id="UP000694892"/>
    </source>
</evidence>
<evidence type="ECO:0000313" key="2">
    <source>
        <dbReference type="EMBL" id="OCU01282.1"/>
    </source>
</evidence>
<dbReference type="AlphaFoldDB" id="A0A974I4Z6"/>
<reference evidence="3" key="1">
    <citation type="journal article" date="2016" name="Nature">
        <title>Genome evolution in the allotetraploid frog Xenopus laevis.</title>
        <authorList>
            <person name="Session A.M."/>
            <person name="Uno Y."/>
            <person name="Kwon T."/>
            <person name="Chapman J.A."/>
            <person name="Toyoda A."/>
            <person name="Takahashi S."/>
            <person name="Fukui A."/>
            <person name="Hikosaka A."/>
            <person name="Suzuki A."/>
            <person name="Kondo M."/>
            <person name="van Heeringen S.J."/>
            <person name="Quigley I."/>
            <person name="Heinz S."/>
            <person name="Ogino H."/>
            <person name="Ochi H."/>
            <person name="Hellsten U."/>
            <person name="Lyons J.B."/>
            <person name="Simakov O."/>
            <person name="Putnam N."/>
            <person name="Stites J."/>
            <person name="Kuroki Y."/>
            <person name="Tanaka T."/>
            <person name="Michiue T."/>
            <person name="Watanabe M."/>
            <person name="Bogdanovic O."/>
            <person name="Lister R."/>
            <person name="Georgiou G."/>
            <person name="Paranjpe S.S."/>
            <person name="van Kruijsbergen I."/>
            <person name="Shu S."/>
            <person name="Carlson J."/>
            <person name="Kinoshita T."/>
            <person name="Ohta Y."/>
            <person name="Mawaribuchi S."/>
            <person name="Jenkins J."/>
            <person name="Grimwood J."/>
            <person name="Schmutz J."/>
            <person name="Mitros T."/>
            <person name="Mozaffari S.V."/>
            <person name="Suzuki Y."/>
            <person name="Haramoto Y."/>
            <person name="Yamamoto T.S."/>
            <person name="Takagi C."/>
            <person name="Heald R."/>
            <person name="Miller K."/>
            <person name="Haudenschild C."/>
            <person name="Kitzman J."/>
            <person name="Nakayama T."/>
            <person name="Izutsu Y."/>
            <person name="Robert J."/>
            <person name="Fortriede J."/>
            <person name="Burns K."/>
            <person name="Lotay V."/>
            <person name="Karimi K."/>
            <person name="Yasuoka Y."/>
            <person name="Dichmann D.S."/>
            <person name="Flajnik M.F."/>
            <person name="Houston D.W."/>
            <person name="Shendure J."/>
            <person name="DuPasquier L."/>
            <person name="Vize P.D."/>
            <person name="Zorn A.M."/>
            <person name="Ito M."/>
            <person name="Marcotte E.M."/>
            <person name="Wallingford J.B."/>
            <person name="Ito Y."/>
            <person name="Asashima M."/>
            <person name="Ueno N."/>
            <person name="Matsuda Y."/>
            <person name="Veenstra G.J."/>
            <person name="Fujiyama A."/>
            <person name="Harland R.M."/>
            <person name="Taira M."/>
            <person name="Rokhsar D.S."/>
        </authorList>
    </citation>
    <scope>NUCLEOTIDE SEQUENCE [LARGE SCALE GENOMIC DNA]</scope>
    <source>
        <strain evidence="3">J</strain>
    </source>
</reference>
<gene>
    <name evidence="2" type="ORF">XELAEV_18007072mg</name>
</gene>